<organism evidence="14 15">
    <name type="scientific">Sulfobacillus benefaciens</name>
    <dbReference type="NCBI Taxonomy" id="453960"/>
    <lineage>
        <taxon>Bacteria</taxon>
        <taxon>Bacillati</taxon>
        <taxon>Bacillota</taxon>
        <taxon>Clostridia</taxon>
        <taxon>Eubacteriales</taxon>
        <taxon>Clostridiales Family XVII. Incertae Sedis</taxon>
        <taxon>Sulfobacillus</taxon>
    </lineage>
</organism>
<feature type="compositionally biased region" description="Low complexity" evidence="10">
    <location>
        <begin position="293"/>
        <end position="312"/>
    </location>
</feature>
<keyword evidence="5 11" id="KW-0812">Transmembrane</keyword>
<reference evidence="14 15" key="1">
    <citation type="journal article" date="2014" name="BMC Genomics">
        <title>Comparison of environmental and isolate Sulfobacillus genomes reveals diverse carbon, sulfur, nitrogen, and hydrogen metabolisms.</title>
        <authorList>
            <person name="Justice N.B."/>
            <person name="Norman A."/>
            <person name="Brown C.T."/>
            <person name="Singh A."/>
            <person name="Thomas B.C."/>
            <person name="Banfield J.F."/>
        </authorList>
    </citation>
    <scope>NUCLEOTIDE SEQUENCE [LARGE SCALE GENOMIC DNA]</scope>
    <source>
        <strain evidence="14">AMDSBA4</strain>
    </source>
</reference>
<dbReference type="NCBIfam" id="TIGR00206">
    <property type="entry name" value="fliF"/>
    <property type="match status" value="1"/>
</dbReference>
<dbReference type="Pfam" id="PF01514">
    <property type="entry name" value="YscJ_FliF"/>
    <property type="match status" value="1"/>
</dbReference>
<evidence type="ECO:0000256" key="8">
    <source>
        <dbReference type="ARBA" id="ARBA00023143"/>
    </source>
</evidence>
<comment type="function">
    <text evidence="9">The M ring may be actively involved in energy transduction.</text>
</comment>
<evidence type="ECO:0000256" key="7">
    <source>
        <dbReference type="ARBA" id="ARBA00023136"/>
    </source>
</evidence>
<dbReference type="GO" id="GO:0003774">
    <property type="term" value="F:cytoskeletal motor activity"/>
    <property type="evidence" value="ECO:0007669"/>
    <property type="project" value="InterPro"/>
</dbReference>
<dbReference type="InterPro" id="IPR043427">
    <property type="entry name" value="YscJ/FliF"/>
</dbReference>
<gene>
    <name evidence="14" type="primary">fliF</name>
    <name evidence="14" type="ORF">C7B46_08725</name>
</gene>
<evidence type="ECO:0000259" key="12">
    <source>
        <dbReference type="Pfam" id="PF01514"/>
    </source>
</evidence>
<dbReference type="EMBL" id="PXYW01000017">
    <property type="protein sequence ID" value="PSR33681.1"/>
    <property type="molecule type" value="Genomic_DNA"/>
</dbReference>
<feature type="transmembrane region" description="Helical" evidence="11">
    <location>
        <begin position="427"/>
        <end position="444"/>
    </location>
</feature>
<evidence type="ECO:0000256" key="4">
    <source>
        <dbReference type="ARBA" id="ARBA00022475"/>
    </source>
</evidence>
<dbReference type="Gene3D" id="3.30.300.30">
    <property type="match status" value="1"/>
</dbReference>
<proteinExistence type="inferred from homology"/>
<evidence type="ECO:0000256" key="2">
    <source>
        <dbReference type="ARBA" id="ARBA00004651"/>
    </source>
</evidence>
<name>A0A2T2XGQ0_9FIRM</name>
<evidence type="ECO:0000256" key="5">
    <source>
        <dbReference type="ARBA" id="ARBA00022692"/>
    </source>
</evidence>
<keyword evidence="14" id="KW-0282">Flagellum</keyword>
<feature type="domain" description="Flagellar M-ring N-terminal" evidence="12">
    <location>
        <begin position="46"/>
        <end position="220"/>
    </location>
</feature>
<evidence type="ECO:0000256" key="6">
    <source>
        <dbReference type="ARBA" id="ARBA00022989"/>
    </source>
</evidence>
<dbReference type="AlphaFoldDB" id="A0A2T2XGQ0"/>
<feature type="compositionally biased region" description="Low complexity" evidence="10">
    <location>
        <begin position="322"/>
        <end position="336"/>
    </location>
</feature>
<evidence type="ECO:0000256" key="3">
    <source>
        <dbReference type="ARBA" id="ARBA00007971"/>
    </source>
</evidence>
<dbReference type="GO" id="GO:0005886">
    <property type="term" value="C:plasma membrane"/>
    <property type="evidence" value="ECO:0007669"/>
    <property type="project" value="UniProtKB-SubCell"/>
</dbReference>
<dbReference type="InterPro" id="IPR013556">
    <property type="entry name" value="Flag_M-ring_C"/>
</dbReference>
<keyword evidence="4" id="KW-1003">Cell membrane</keyword>
<evidence type="ECO:0000313" key="14">
    <source>
        <dbReference type="EMBL" id="PSR33681.1"/>
    </source>
</evidence>
<keyword evidence="14" id="KW-0969">Cilium</keyword>
<dbReference type="Proteomes" id="UP000242972">
    <property type="component" value="Unassembled WGS sequence"/>
</dbReference>
<accession>A0A2T2XGQ0</accession>
<dbReference type="PRINTS" id="PR01009">
    <property type="entry name" value="FLGMRINGFLIF"/>
</dbReference>
<feature type="domain" description="Flagellar M-ring C-terminal" evidence="13">
    <location>
        <begin position="258"/>
        <end position="403"/>
    </location>
</feature>
<keyword evidence="14" id="KW-0966">Cell projection</keyword>
<dbReference type="InterPro" id="IPR000067">
    <property type="entry name" value="FlgMring_FliF"/>
</dbReference>
<dbReference type="GO" id="GO:0071973">
    <property type="term" value="P:bacterial-type flagellum-dependent cell motility"/>
    <property type="evidence" value="ECO:0007669"/>
    <property type="project" value="InterPro"/>
</dbReference>
<dbReference type="PANTHER" id="PTHR30046:SF0">
    <property type="entry name" value="FLAGELLAR M-RING PROTEIN"/>
    <property type="match status" value="1"/>
</dbReference>
<feature type="transmembrane region" description="Helical" evidence="11">
    <location>
        <begin position="27"/>
        <end position="45"/>
    </location>
</feature>
<comment type="subcellular location">
    <subcellularLocation>
        <location evidence="1 9">Bacterial flagellum basal body</location>
    </subcellularLocation>
    <subcellularLocation>
        <location evidence="2">Cell membrane</location>
        <topology evidence="2">Multi-pass membrane protein</topology>
    </subcellularLocation>
</comment>
<dbReference type="Pfam" id="PF08345">
    <property type="entry name" value="YscJ_FliF_C"/>
    <property type="match status" value="1"/>
</dbReference>
<dbReference type="InterPro" id="IPR006182">
    <property type="entry name" value="FliF_N_dom"/>
</dbReference>
<keyword evidence="6 11" id="KW-1133">Transmembrane helix</keyword>
<keyword evidence="8 9" id="KW-0975">Bacterial flagellum</keyword>
<keyword evidence="7 11" id="KW-0472">Membrane</keyword>
<evidence type="ECO:0000256" key="10">
    <source>
        <dbReference type="SAM" id="MobiDB-lite"/>
    </source>
</evidence>
<evidence type="ECO:0000256" key="9">
    <source>
        <dbReference type="PIRNR" id="PIRNR004862"/>
    </source>
</evidence>
<evidence type="ECO:0000313" key="15">
    <source>
        <dbReference type="Proteomes" id="UP000242972"/>
    </source>
</evidence>
<evidence type="ECO:0000256" key="1">
    <source>
        <dbReference type="ARBA" id="ARBA00004117"/>
    </source>
</evidence>
<comment type="similarity">
    <text evidence="3 9">Belongs to the FliF family.</text>
</comment>
<feature type="region of interest" description="Disordered" evidence="10">
    <location>
        <begin position="293"/>
        <end position="336"/>
    </location>
</feature>
<comment type="caution">
    <text evidence="14">The sequence shown here is derived from an EMBL/GenBank/DDBJ whole genome shotgun (WGS) entry which is preliminary data.</text>
</comment>
<dbReference type="PANTHER" id="PTHR30046">
    <property type="entry name" value="FLAGELLAR M-RING PROTEIN"/>
    <property type="match status" value="1"/>
</dbReference>
<protein>
    <recommendedName>
        <fullName evidence="9">Flagellar M-ring protein</fullName>
    </recommendedName>
</protein>
<sequence length="522" mass="55375">MNERIEQTRQWAIKWWKTSTTSQKLKIGVVLALFLAVLGVAWGLISNPDYQPLYTNLDPRTAGQITAQLTQMKVPYQLADQGRTVLVPNRDVNQVRVTLADQNIPSSGTASLPSPLTFSLGETDQELQLTQLVDTEAALEETIDTINGIHDSRVLINQPSPTLFGESQTNASASVFVELTPGDTLSPGQVRGIMNLVAHSVSGLSVSQVTVVDQSGNVLSAGLSPNSAAGQLSGVSSAELADQTAVDNQIGNNVSSMLEQVLGPGAAVVRVNATLNFDQSTVNSTQYGKSALSSQQVQTQKSSQTTSTVTQTGTGGNVPVYPSTSAGGPSTSSSSTTISHYLVDTTSTHQTIPAGSITRLSVAVVVNKTLSAAQTASLKKLVAAAAGVSPLQANQVIVVGEPFNHSAVNSALAAMNKAEHAQMLRRYIVLGLTILAGLLLLLWIRRLAKRITFSPRLVPAGAALPASEDNARLSVAELLDEMRQSKEPSRAEVAKQHLDQMIKSDPDSVARLIRAWMQEEQD</sequence>
<evidence type="ECO:0000259" key="13">
    <source>
        <dbReference type="Pfam" id="PF08345"/>
    </source>
</evidence>
<dbReference type="GO" id="GO:0009431">
    <property type="term" value="C:bacterial-type flagellum basal body, MS ring"/>
    <property type="evidence" value="ECO:0007669"/>
    <property type="project" value="InterPro"/>
</dbReference>
<evidence type="ECO:0000256" key="11">
    <source>
        <dbReference type="SAM" id="Phobius"/>
    </source>
</evidence>
<dbReference type="PIRSF" id="PIRSF004862">
    <property type="entry name" value="FliF"/>
    <property type="match status" value="1"/>
</dbReference>
<dbReference type="InterPro" id="IPR045851">
    <property type="entry name" value="AMP-bd_C_sf"/>
</dbReference>